<accession>A0A926IAB9</accession>
<dbReference type="Pfam" id="PF10105">
    <property type="entry name" value="DUF2344"/>
    <property type="match status" value="1"/>
</dbReference>
<reference evidence="2" key="1">
    <citation type="submission" date="2020-08" db="EMBL/GenBank/DDBJ databases">
        <title>Genome public.</title>
        <authorList>
            <person name="Liu C."/>
            <person name="Sun Q."/>
        </authorList>
    </citation>
    <scope>NUCLEOTIDE SEQUENCE</scope>
    <source>
        <strain evidence="2">NSJ-24</strain>
    </source>
</reference>
<gene>
    <name evidence="2" type="ORF">H8692_09775</name>
</gene>
<feature type="domain" description="DUF2344" evidence="1">
    <location>
        <begin position="3"/>
        <end position="192"/>
    </location>
</feature>
<name>A0A926IAB9_9FIRM</name>
<protein>
    <submittedName>
        <fullName evidence="2">DUF2344 domain-containing protein</fullName>
    </submittedName>
</protein>
<dbReference type="Proteomes" id="UP000610862">
    <property type="component" value="Unassembled WGS sequence"/>
</dbReference>
<dbReference type="EMBL" id="JACRTA010000003">
    <property type="protein sequence ID" value="MBC8569043.1"/>
    <property type="molecule type" value="Genomic_DNA"/>
</dbReference>
<dbReference type="RefSeq" id="WP_187525601.1">
    <property type="nucleotide sequence ID" value="NZ_JACRTA010000003.1"/>
</dbReference>
<evidence type="ECO:0000259" key="1">
    <source>
        <dbReference type="Pfam" id="PF10105"/>
    </source>
</evidence>
<proteinExistence type="predicted"/>
<dbReference type="AlphaFoldDB" id="A0A926IAB9"/>
<keyword evidence="3" id="KW-1185">Reference proteome</keyword>
<evidence type="ECO:0000313" key="2">
    <source>
        <dbReference type="EMBL" id="MBC8569043.1"/>
    </source>
</evidence>
<comment type="caution">
    <text evidence="2">The sequence shown here is derived from an EMBL/GenBank/DDBJ whole genome shotgun (WGS) entry which is preliminary data.</text>
</comment>
<evidence type="ECO:0000313" key="3">
    <source>
        <dbReference type="Proteomes" id="UP000610862"/>
    </source>
</evidence>
<organism evidence="2 3">
    <name type="scientific">Lentihominibacter hominis</name>
    <dbReference type="NCBI Taxonomy" id="2763645"/>
    <lineage>
        <taxon>Bacteria</taxon>
        <taxon>Bacillati</taxon>
        <taxon>Bacillota</taxon>
        <taxon>Clostridia</taxon>
        <taxon>Peptostreptococcales</taxon>
        <taxon>Anaerovoracaceae</taxon>
        <taxon>Lentihominibacter</taxon>
    </lineage>
</organism>
<dbReference type="InterPro" id="IPR018768">
    <property type="entry name" value="DUF2344"/>
</dbReference>
<sequence length="222" mass="25379">MFKYVLTFSKTGIICYTSHLDIMRMFNRVIKRAGIRLSYSQGFNPHPKMGFAQPLSLGYSGLNELMELETEEEYEPEDIKDKLTELMPKGIDILKCEKKNGASKKTLAAQTVAAAYKIYIPISDTIGISGEEIKNSYMNQNHITALKRQKKKKEPVEIDIKPMIRELEIINQDHELIVEAVLDSGSISNLSPELLIKTLQKHLSLDIDRGEIEITREKIYFQ</sequence>
<dbReference type="NCBIfam" id="TIGR03936">
    <property type="entry name" value="sam_1_link_chp"/>
    <property type="match status" value="1"/>
</dbReference>